<feature type="transmembrane region" description="Helical" evidence="1">
    <location>
        <begin position="12"/>
        <end position="30"/>
    </location>
</feature>
<organism evidence="2 3">
    <name type="scientific">Gracilibacillus salinarum</name>
    <dbReference type="NCBI Taxonomy" id="2932255"/>
    <lineage>
        <taxon>Bacteria</taxon>
        <taxon>Bacillati</taxon>
        <taxon>Bacillota</taxon>
        <taxon>Bacilli</taxon>
        <taxon>Bacillales</taxon>
        <taxon>Bacillaceae</taxon>
        <taxon>Gracilibacillus</taxon>
    </lineage>
</organism>
<dbReference type="EMBL" id="CP095071">
    <property type="protein sequence ID" value="UOQ83627.1"/>
    <property type="molecule type" value="Genomic_DNA"/>
</dbReference>
<gene>
    <name evidence="2" type="ORF">MUN87_12765</name>
</gene>
<feature type="transmembrane region" description="Helical" evidence="1">
    <location>
        <begin position="158"/>
        <end position="181"/>
    </location>
</feature>
<evidence type="ECO:0000313" key="2">
    <source>
        <dbReference type="EMBL" id="UOQ83627.1"/>
    </source>
</evidence>
<feature type="transmembrane region" description="Helical" evidence="1">
    <location>
        <begin position="132"/>
        <end position="152"/>
    </location>
</feature>
<reference evidence="2 3" key="1">
    <citation type="submission" date="2022-04" db="EMBL/GenBank/DDBJ databases">
        <title>Gracilibacillus sp. isolated from saltern.</title>
        <authorList>
            <person name="Won M."/>
            <person name="Lee C.-M."/>
            <person name="Woen H.-Y."/>
            <person name="Kwon S.-W."/>
        </authorList>
    </citation>
    <scope>NUCLEOTIDE SEQUENCE [LARGE SCALE GENOMIC DNA]</scope>
    <source>
        <strain evidence="2 3">SSPM10-3</strain>
    </source>
</reference>
<feature type="transmembrane region" description="Helical" evidence="1">
    <location>
        <begin position="66"/>
        <end position="83"/>
    </location>
</feature>
<evidence type="ECO:0000313" key="3">
    <source>
        <dbReference type="Proteomes" id="UP000831537"/>
    </source>
</evidence>
<sequence length="192" mass="21470">MNKEVTFKESRIIGTTILLLGIGFLASVIPEGNIPLLLFNIVLAFISSALFYYFWKTTKHQSKRYFSLLSFVMVNVLAIYLSIPLLRMYFLTVTFWIGIVMLLIMVTLPYFYSREIALGVQKPAKSKLGKIYSVYTVLVIVFGATAFMGSLATSNPDAIVLAVLAFLLAILFFFVAPVLLIKPAEMDEITNG</sequence>
<proteinExistence type="predicted"/>
<keyword evidence="1" id="KW-1133">Transmembrane helix</keyword>
<name>A0ABY4GIN2_9BACI</name>
<feature type="transmembrane region" description="Helical" evidence="1">
    <location>
        <begin position="89"/>
        <end position="112"/>
    </location>
</feature>
<dbReference type="Proteomes" id="UP000831537">
    <property type="component" value="Chromosome"/>
</dbReference>
<evidence type="ECO:0000256" key="1">
    <source>
        <dbReference type="SAM" id="Phobius"/>
    </source>
</evidence>
<keyword evidence="1" id="KW-0812">Transmembrane</keyword>
<protein>
    <recommendedName>
        <fullName evidence="4">DUF308 domain-containing protein</fullName>
    </recommendedName>
</protein>
<feature type="transmembrane region" description="Helical" evidence="1">
    <location>
        <begin position="36"/>
        <end position="54"/>
    </location>
</feature>
<keyword evidence="1" id="KW-0472">Membrane</keyword>
<dbReference type="RefSeq" id="WP_244740661.1">
    <property type="nucleotide sequence ID" value="NZ_CP095071.1"/>
</dbReference>
<accession>A0ABY4GIN2</accession>
<keyword evidence="3" id="KW-1185">Reference proteome</keyword>
<evidence type="ECO:0008006" key="4">
    <source>
        <dbReference type="Google" id="ProtNLM"/>
    </source>
</evidence>